<comment type="caution">
    <text evidence="2">The sequence shown here is derived from an EMBL/GenBank/DDBJ whole genome shotgun (WGS) entry which is preliminary data.</text>
</comment>
<evidence type="ECO:0000313" key="3">
    <source>
        <dbReference type="Proteomes" id="UP000279236"/>
    </source>
</evidence>
<feature type="region of interest" description="Disordered" evidence="1">
    <location>
        <begin position="347"/>
        <end position="385"/>
    </location>
</feature>
<feature type="region of interest" description="Disordered" evidence="1">
    <location>
        <begin position="404"/>
        <end position="445"/>
    </location>
</feature>
<gene>
    <name evidence="2" type="ORF">EHS24_003278</name>
</gene>
<evidence type="ECO:0000313" key="2">
    <source>
        <dbReference type="EMBL" id="RSH77711.1"/>
    </source>
</evidence>
<dbReference type="STRING" id="105984.A0A427XFL7"/>
<evidence type="ECO:0000256" key="1">
    <source>
        <dbReference type="SAM" id="MobiDB-lite"/>
    </source>
</evidence>
<feature type="region of interest" description="Disordered" evidence="1">
    <location>
        <begin position="182"/>
        <end position="204"/>
    </location>
</feature>
<name>A0A427XFL7_9TREE</name>
<dbReference type="GO" id="GO:0003824">
    <property type="term" value="F:catalytic activity"/>
    <property type="evidence" value="ECO:0007669"/>
    <property type="project" value="InterPro"/>
</dbReference>
<feature type="compositionally biased region" description="Polar residues" evidence="1">
    <location>
        <begin position="145"/>
        <end position="156"/>
    </location>
</feature>
<dbReference type="GeneID" id="39587821"/>
<dbReference type="EMBL" id="RSCE01000015">
    <property type="protein sequence ID" value="RSH77711.1"/>
    <property type="molecule type" value="Genomic_DNA"/>
</dbReference>
<dbReference type="Gene3D" id="3.40.50.1950">
    <property type="entry name" value="Flavin prenyltransferase-like"/>
    <property type="match status" value="1"/>
</dbReference>
<dbReference type="RefSeq" id="XP_028472858.1">
    <property type="nucleotide sequence ID" value="XM_028618970.1"/>
</dbReference>
<feature type="region of interest" description="Disordered" evidence="1">
    <location>
        <begin position="227"/>
        <end position="263"/>
    </location>
</feature>
<dbReference type="AlphaFoldDB" id="A0A427XFL7"/>
<proteinExistence type="predicted"/>
<feature type="region of interest" description="Disordered" evidence="1">
    <location>
        <begin position="141"/>
        <end position="160"/>
    </location>
</feature>
<feature type="compositionally biased region" description="Basic and acidic residues" evidence="1">
    <location>
        <begin position="420"/>
        <end position="429"/>
    </location>
</feature>
<organism evidence="2 3">
    <name type="scientific">Apiotrichum porosum</name>
    <dbReference type="NCBI Taxonomy" id="105984"/>
    <lineage>
        <taxon>Eukaryota</taxon>
        <taxon>Fungi</taxon>
        <taxon>Dikarya</taxon>
        <taxon>Basidiomycota</taxon>
        <taxon>Agaricomycotina</taxon>
        <taxon>Tremellomycetes</taxon>
        <taxon>Trichosporonales</taxon>
        <taxon>Trichosporonaceae</taxon>
        <taxon>Apiotrichum</taxon>
    </lineage>
</organism>
<accession>A0A427XFL7</accession>
<dbReference type="Proteomes" id="UP000279236">
    <property type="component" value="Unassembled WGS sequence"/>
</dbReference>
<reference evidence="2 3" key="1">
    <citation type="submission" date="2018-11" db="EMBL/GenBank/DDBJ databases">
        <title>Genome sequence of Apiotrichum porosum DSM 27194.</title>
        <authorList>
            <person name="Aliyu H."/>
            <person name="Gorte O."/>
            <person name="Ochsenreither K."/>
        </authorList>
    </citation>
    <scope>NUCLEOTIDE SEQUENCE [LARGE SCALE GENOMIC DNA]</scope>
    <source>
        <strain evidence="2 3">DSM 27194</strain>
    </source>
</reference>
<dbReference type="SUPFAM" id="SSF52507">
    <property type="entry name" value="Homo-oligomeric flavin-containing Cys decarboxylases, HFCD"/>
    <property type="match status" value="1"/>
</dbReference>
<dbReference type="InterPro" id="IPR036551">
    <property type="entry name" value="Flavin_trans-like"/>
</dbReference>
<protein>
    <submittedName>
        <fullName evidence="2">Uncharacterized protein</fullName>
    </submittedName>
</protein>
<keyword evidence="3" id="KW-1185">Reference proteome</keyword>
<sequence length="468" mass="50905">MYDHPYTAKHLRAIREELRYVVMGPQIDGKLACGDEGTGKMTDWRDIVIAIQDMAALFRTRLAQVEMAHMAEDEAAAAARGEVDSGGDTTMGDSSEPRNIDHPFMPPVQRSPGGTAIPAGALHNVRLAENVARLDTMSWEHHPTHGSQARGSQFTSADGKRHSEINDMIADAWGETAKSVFFAAPNPPGAQGQPAREPPRRKRHDLHSAERLVDLTSHWDDQEHLEAEAPSRADKGGQNGAGAGAAPSMPTEAGETHGSRPSGVLADLPKQWNGPEGVTHVPPFNKFHPGWCDVEYDNDVRPTTALPVSNPPPRLPGPIGDNDAHLPPNTTTGFAILRPIWGETTYEDHSRLPGTHSYASKADKTSTEANNAEAGPSNSSPDAVASLEIPPEFNLFKPGWGEATTRAQDAPTPAVTHGLPRRERDRHDLNLGPSSRHISMEPTKASSVTEHWKSMSGGMYWEQRWWFG</sequence>